<reference evidence="2 3" key="1">
    <citation type="submission" date="2019-10" db="EMBL/GenBank/DDBJ databases">
        <authorList>
            <person name="Karimi E."/>
        </authorList>
    </citation>
    <scope>NUCLEOTIDE SEQUENCE [LARGE SCALE GENOMIC DNA]</scope>
    <source>
        <strain evidence="2">Acinetobacter sp. 8BE</strain>
    </source>
</reference>
<dbReference type="Proteomes" id="UP000430404">
    <property type="component" value="Unassembled WGS sequence"/>
</dbReference>
<dbReference type="InterPro" id="IPR002197">
    <property type="entry name" value="HTH_Fis"/>
</dbReference>
<accession>A0A653K3Q4</accession>
<name>A0A653K3Q4_9GAMM</name>
<dbReference type="Gene3D" id="1.10.10.60">
    <property type="entry name" value="Homeodomain-like"/>
    <property type="match status" value="1"/>
</dbReference>
<organism evidence="2 3">
    <name type="scientific">Acinetobacter proteolyticus</name>
    <dbReference type="NCBI Taxonomy" id="1776741"/>
    <lineage>
        <taxon>Bacteria</taxon>
        <taxon>Pseudomonadati</taxon>
        <taxon>Pseudomonadota</taxon>
        <taxon>Gammaproteobacteria</taxon>
        <taxon>Moraxellales</taxon>
        <taxon>Moraxellaceae</taxon>
        <taxon>Acinetobacter</taxon>
    </lineage>
</organism>
<protein>
    <recommendedName>
        <fullName evidence="1">DNA binding HTH domain-containing protein</fullName>
    </recommendedName>
</protein>
<dbReference type="PRINTS" id="PR01590">
    <property type="entry name" value="HTHFIS"/>
</dbReference>
<dbReference type="RefSeq" id="WP_004805759.1">
    <property type="nucleotide sequence ID" value="NZ_LR732744.1"/>
</dbReference>
<sequence length="134" mass="15221">MLNIKVEQAYFMDHVKALGVLKIEWDQKGSIHSIQRDTNCIFRFDQIVVLWDTWLKAKNTGIVLCENDIECAIEVEGTAVKRILSHIEMTIIQKALIYSKGNQRLAADQIGMSRTKLGYRVRGIRSNTSVRAAA</sequence>
<dbReference type="InterPro" id="IPR009057">
    <property type="entry name" value="Homeodomain-like_sf"/>
</dbReference>
<dbReference type="AlphaFoldDB" id="A0A653K3Q4"/>
<dbReference type="SUPFAM" id="SSF46689">
    <property type="entry name" value="Homeodomain-like"/>
    <property type="match status" value="1"/>
</dbReference>
<dbReference type="GO" id="GO:0043565">
    <property type="term" value="F:sequence-specific DNA binding"/>
    <property type="evidence" value="ECO:0007669"/>
    <property type="project" value="InterPro"/>
</dbReference>
<evidence type="ECO:0000313" key="3">
    <source>
        <dbReference type="Proteomes" id="UP000430404"/>
    </source>
</evidence>
<proteinExistence type="predicted"/>
<dbReference type="Pfam" id="PF02954">
    <property type="entry name" value="HTH_8"/>
    <property type="match status" value="1"/>
</dbReference>
<evidence type="ECO:0000259" key="1">
    <source>
        <dbReference type="Pfam" id="PF02954"/>
    </source>
</evidence>
<gene>
    <name evidence="2" type="ORF">ACI8B_210264</name>
</gene>
<feature type="domain" description="DNA binding HTH" evidence="1">
    <location>
        <begin position="86"/>
        <end position="121"/>
    </location>
</feature>
<dbReference type="EMBL" id="CABWKZ010000014">
    <property type="protein sequence ID" value="VXA55474.1"/>
    <property type="molecule type" value="Genomic_DNA"/>
</dbReference>
<evidence type="ECO:0000313" key="2">
    <source>
        <dbReference type="EMBL" id="VXA55474.1"/>
    </source>
</evidence>